<name>A0A3M8K4P3_9CORY</name>
<organism evidence="1 2">
    <name type="scientific">Corynebacterium alimapuense</name>
    <dbReference type="NCBI Taxonomy" id="1576874"/>
    <lineage>
        <taxon>Bacteria</taxon>
        <taxon>Bacillati</taxon>
        <taxon>Actinomycetota</taxon>
        <taxon>Actinomycetes</taxon>
        <taxon>Mycobacteriales</taxon>
        <taxon>Corynebacteriaceae</taxon>
        <taxon>Corynebacterium</taxon>
    </lineage>
</organism>
<sequence length="79" mass="8558">MVVDMTTILDSYQVLAPENLRDDLSAAVDFVSTEIFIARIYDNTAVEIIASPEVLPILAEAAAAFDGDELPAGFRLREG</sequence>
<evidence type="ECO:0000313" key="1">
    <source>
        <dbReference type="EMBL" id="RNE48193.1"/>
    </source>
</evidence>
<keyword evidence="2" id="KW-1185">Reference proteome</keyword>
<comment type="caution">
    <text evidence="1">The sequence shown here is derived from an EMBL/GenBank/DDBJ whole genome shotgun (WGS) entry which is preliminary data.</text>
</comment>
<dbReference type="Proteomes" id="UP000266975">
    <property type="component" value="Unassembled WGS sequence"/>
</dbReference>
<protein>
    <submittedName>
        <fullName evidence="1">Uncharacterized protein</fullName>
    </submittedName>
</protein>
<proteinExistence type="predicted"/>
<reference evidence="1 2" key="1">
    <citation type="submission" date="2018-02" db="EMBL/GenBank/DDBJ databases">
        <title>Corynebacterium alimpuense sp. nov., a marine obligate actinomycete isolated from sediments of Valparaiso bay, Chile.</title>
        <authorList>
            <person name="Claverias F."/>
            <person name="Gonzales-Siles L."/>
            <person name="Salva-Serra F."/>
            <person name="Inganaes E."/>
            <person name="Molin K."/>
            <person name="Cumsille A."/>
            <person name="Undabarrena A."/>
            <person name="Couve E."/>
            <person name="Moore E.R.B."/>
            <person name="Gomila M."/>
            <person name="Camara B."/>
        </authorList>
    </citation>
    <scope>NUCLEOTIDE SEQUENCE [LARGE SCALE GENOMIC DNA]</scope>
    <source>
        <strain evidence="1 2">CCUG 69366</strain>
    </source>
</reference>
<gene>
    <name evidence="1" type="ORF">C5L39_10025</name>
</gene>
<dbReference type="EMBL" id="PTJO01000006">
    <property type="protein sequence ID" value="RNE48193.1"/>
    <property type="molecule type" value="Genomic_DNA"/>
</dbReference>
<accession>A0A3M8K4P3</accession>
<dbReference type="AlphaFoldDB" id="A0A3M8K4P3"/>
<evidence type="ECO:0000313" key="2">
    <source>
        <dbReference type="Proteomes" id="UP000266975"/>
    </source>
</evidence>